<gene>
    <name evidence="2" type="ORF">H3H39_07005</name>
</gene>
<organism evidence="2 3">
    <name type="scientific">Rugamonas apoptosis</name>
    <dbReference type="NCBI Taxonomy" id="2758570"/>
    <lineage>
        <taxon>Bacteria</taxon>
        <taxon>Pseudomonadati</taxon>
        <taxon>Pseudomonadota</taxon>
        <taxon>Betaproteobacteria</taxon>
        <taxon>Burkholderiales</taxon>
        <taxon>Oxalobacteraceae</taxon>
        <taxon>Telluria group</taxon>
        <taxon>Rugamonas</taxon>
    </lineage>
</organism>
<dbReference type="Proteomes" id="UP000573499">
    <property type="component" value="Unassembled WGS sequence"/>
</dbReference>
<proteinExistence type="predicted"/>
<dbReference type="RefSeq" id="WP_182152660.1">
    <property type="nucleotide sequence ID" value="NZ_JACEZU010000003.1"/>
</dbReference>
<protein>
    <recommendedName>
        <fullName evidence="4">Phasin family protein</fullName>
    </recommendedName>
</protein>
<dbReference type="EMBL" id="JACEZU010000003">
    <property type="protein sequence ID" value="MBA5686804.1"/>
    <property type="molecule type" value="Genomic_DNA"/>
</dbReference>
<evidence type="ECO:0000313" key="2">
    <source>
        <dbReference type="EMBL" id="MBA5686804.1"/>
    </source>
</evidence>
<sequence>MDTFVTPALRSHCDALITYSTDVSQHMLDTLHKVGELNLQLARDMLGDLGQIYQRTLSGGNAAELGAALGGKLNPANGPLRDYQRKLADTMAHACDDLARATETHMPKLSRSATAVAEDTMRRASEEAARATERQQETMQQMHAGMHGGDGHAGEPADQRPH</sequence>
<comment type="caution">
    <text evidence="2">The sequence shown here is derived from an EMBL/GenBank/DDBJ whole genome shotgun (WGS) entry which is preliminary data.</text>
</comment>
<dbReference type="AlphaFoldDB" id="A0A7W2F876"/>
<evidence type="ECO:0000256" key="1">
    <source>
        <dbReference type="SAM" id="MobiDB-lite"/>
    </source>
</evidence>
<evidence type="ECO:0008006" key="4">
    <source>
        <dbReference type="Google" id="ProtNLM"/>
    </source>
</evidence>
<feature type="region of interest" description="Disordered" evidence="1">
    <location>
        <begin position="104"/>
        <end position="162"/>
    </location>
</feature>
<keyword evidence="3" id="KW-1185">Reference proteome</keyword>
<feature type="compositionally biased region" description="Basic and acidic residues" evidence="1">
    <location>
        <begin position="149"/>
        <end position="162"/>
    </location>
</feature>
<accession>A0A7W2F876</accession>
<feature type="compositionally biased region" description="Basic and acidic residues" evidence="1">
    <location>
        <begin position="119"/>
        <end position="136"/>
    </location>
</feature>
<reference evidence="2 3" key="1">
    <citation type="submission" date="2020-07" db="EMBL/GenBank/DDBJ databases">
        <title>Novel species isolated from subtropical streams in China.</title>
        <authorList>
            <person name="Lu H."/>
        </authorList>
    </citation>
    <scope>NUCLEOTIDE SEQUENCE [LARGE SCALE GENOMIC DNA]</scope>
    <source>
        <strain evidence="2 3">LX47W</strain>
    </source>
</reference>
<evidence type="ECO:0000313" key="3">
    <source>
        <dbReference type="Proteomes" id="UP000573499"/>
    </source>
</evidence>
<name>A0A7W2F876_9BURK</name>